<evidence type="ECO:0000313" key="3">
    <source>
        <dbReference type="Proteomes" id="UP000437824"/>
    </source>
</evidence>
<dbReference type="EMBL" id="WMBC01000011">
    <property type="protein sequence ID" value="MTD62177.1"/>
    <property type="molecule type" value="Genomic_DNA"/>
</dbReference>
<reference evidence="2 3" key="1">
    <citation type="submission" date="2019-11" db="EMBL/GenBank/DDBJ databases">
        <title>Draft genome sequence of Blautia luti DSM 14534T, isolated from human stool.</title>
        <authorList>
            <person name="Ortiz R."/>
            <person name="Melis-Arcos F."/>
            <person name="Covarrubias P."/>
            <person name="Cardenas J.P."/>
            <person name="Perez-Donoso J."/>
            <person name="Almonacid D."/>
        </authorList>
    </citation>
    <scope>NUCLEOTIDE SEQUENCE [LARGE SCALE GENOMIC DNA]</scope>
    <source>
        <strain evidence="2 3">DSM 14534</strain>
    </source>
</reference>
<dbReference type="Proteomes" id="UP000437824">
    <property type="component" value="Unassembled WGS sequence"/>
</dbReference>
<dbReference type="AlphaFoldDB" id="A0A844GPH7"/>
<dbReference type="RefSeq" id="WP_118510219.1">
    <property type="nucleotide sequence ID" value="NZ_WMBC01000011.1"/>
</dbReference>
<evidence type="ECO:0000256" key="1">
    <source>
        <dbReference type="SAM" id="Coils"/>
    </source>
</evidence>
<organism evidence="2 3">
    <name type="scientific">Blautia luti DSM 14534 = JCM 17040</name>
    <dbReference type="NCBI Taxonomy" id="649762"/>
    <lineage>
        <taxon>Bacteria</taxon>
        <taxon>Bacillati</taxon>
        <taxon>Bacillota</taxon>
        <taxon>Clostridia</taxon>
        <taxon>Lachnospirales</taxon>
        <taxon>Lachnospiraceae</taxon>
        <taxon>Blautia</taxon>
    </lineage>
</organism>
<feature type="coiled-coil region" evidence="1">
    <location>
        <begin position="240"/>
        <end position="270"/>
    </location>
</feature>
<accession>A0A844GPH7</accession>
<gene>
    <name evidence="2" type="ORF">GKZ57_13235</name>
</gene>
<name>A0A844GPH7_9FIRM</name>
<evidence type="ECO:0000313" key="2">
    <source>
        <dbReference type="EMBL" id="MTD62177.1"/>
    </source>
</evidence>
<proteinExistence type="predicted"/>
<sequence>MNNTIFDDVFRTMIEKMPYLAVPLINEVFHTSYSENVPIVQLRNEHQQENGEIITDSCLKIAGKLYHIECQSVDDTTMAIRMIEYDFSIAIENAQKQGRKYRMDFPKSCVLYLRSGKNTPDFLEIEMVLSDENIVHYWVPTMKLETYTRNSIFEKNLLMLLPFYIMRYEKDIHEMSENPEMFQSLLNDYEEIRINLERELSGADKTALYMNLNKLIIKIADYICRNEKTVRKGIGEIMGGKVLELESERLERLQKEAEAEAKAIGEARGRAIGEAKGIAIGEAIGEERLSTLLNRLIMDGRSAEIQSVVTNAETRKRLYKEYGILPE</sequence>
<protein>
    <submittedName>
        <fullName evidence="2">Uncharacterized protein</fullName>
    </submittedName>
</protein>
<comment type="caution">
    <text evidence="2">The sequence shown here is derived from an EMBL/GenBank/DDBJ whole genome shotgun (WGS) entry which is preliminary data.</text>
</comment>
<keyword evidence="1" id="KW-0175">Coiled coil</keyword>